<dbReference type="PANTHER" id="PTHR11183">
    <property type="entry name" value="GLYCOGENIN SUBFAMILY MEMBER"/>
    <property type="match status" value="1"/>
</dbReference>
<feature type="region of interest" description="Disordered" evidence="2">
    <location>
        <begin position="294"/>
        <end position="332"/>
    </location>
</feature>
<dbReference type="Proteomes" id="UP000320333">
    <property type="component" value="Unassembled WGS sequence"/>
</dbReference>
<dbReference type="CDD" id="cd02537">
    <property type="entry name" value="GT8_Glycogenin"/>
    <property type="match status" value="1"/>
</dbReference>
<accession>A0A507DHS5</accession>
<protein>
    <recommendedName>
        <fullName evidence="5">Nucleotide-diphospho-sugar transferase domain-containing protein</fullName>
    </recommendedName>
</protein>
<evidence type="ECO:0000256" key="1">
    <source>
        <dbReference type="SAM" id="Coils"/>
    </source>
</evidence>
<dbReference type="OrthoDB" id="2014201at2759"/>
<reference evidence="3 4" key="1">
    <citation type="journal article" date="2019" name="Sci. Rep.">
        <title>Comparative genomics of chytrid fungi reveal insights into the obligate biotrophic and pathogenic lifestyle of Synchytrium endobioticum.</title>
        <authorList>
            <person name="van de Vossenberg B.T.L.H."/>
            <person name="Warris S."/>
            <person name="Nguyen H.D.T."/>
            <person name="van Gent-Pelzer M.P.E."/>
            <person name="Joly D.L."/>
            <person name="van de Geest H.C."/>
            <person name="Bonants P.J.M."/>
            <person name="Smith D.S."/>
            <person name="Levesque C.A."/>
            <person name="van der Lee T.A.J."/>
        </authorList>
    </citation>
    <scope>NUCLEOTIDE SEQUENCE [LARGE SCALE GENOMIC DNA]</scope>
    <source>
        <strain evidence="3 4">CBS 675.73</strain>
    </source>
</reference>
<comment type="caution">
    <text evidence="3">The sequence shown here is derived from an EMBL/GenBank/DDBJ whole genome shotgun (WGS) entry which is preliminary data.</text>
</comment>
<evidence type="ECO:0000256" key="2">
    <source>
        <dbReference type="SAM" id="MobiDB-lite"/>
    </source>
</evidence>
<gene>
    <name evidence="3" type="ORF">CcCBS67573_g10066</name>
</gene>
<dbReference type="GO" id="GO:0016757">
    <property type="term" value="F:glycosyltransferase activity"/>
    <property type="evidence" value="ECO:0007669"/>
    <property type="project" value="InterPro"/>
</dbReference>
<keyword evidence="4" id="KW-1185">Reference proteome</keyword>
<dbReference type="EMBL" id="QEAP01001149">
    <property type="protein sequence ID" value="TPX50865.1"/>
    <property type="molecule type" value="Genomic_DNA"/>
</dbReference>
<feature type="region of interest" description="Disordered" evidence="2">
    <location>
        <begin position="983"/>
        <end position="1004"/>
    </location>
</feature>
<dbReference type="Pfam" id="PF01501">
    <property type="entry name" value="Glyco_transf_8"/>
    <property type="match status" value="1"/>
</dbReference>
<evidence type="ECO:0008006" key="5">
    <source>
        <dbReference type="Google" id="ProtNLM"/>
    </source>
</evidence>
<dbReference type="AlphaFoldDB" id="A0A507DHS5"/>
<evidence type="ECO:0000313" key="4">
    <source>
        <dbReference type="Proteomes" id="UP000320333"/>
    </source>
</evidence>
<proteinExistence type="predicted"/>
<dbReference type="STRING" id="246404.A0A507DHS5"/>
<organism evidence="3 4">
    <name type="scientific">Chytriomyces confervae</name>
    <dbReference type="NCBI Taxonomy" id="246404"/>
    <lineage>
        <taxon>Eukaryota</taxon>
        <taxon>Fungi</taxon>
        <taxon>Fungi incertae sedis</taxon>
        <taxon>Chytridiomycota</taxon>
        <taxon>Chytridiomycota incertae sedis</taxon>
        <taxon>Chytridiomycetes</taxon>
        <taxon>Chytridiales</taxon>
        <taxon>Chytriomycetaceae</taxon>
        <taxon>Chytriomyces</taxon>
    </lineage>
</organism>
<sequence length="1101" mass="121798">MESRCFATLVTNDAYVDGAATLAHSLRGCVSVVVLVPPNALSQASLAVLYRAFDRVVYVPLWSNTRNAAQLALLGRPELHITYSKLFVFSADVMHPFNIVAFIDADAFALDPVHATGIFQHLHDGASFAAAADVGWPDIFNSGVFVCRPSNVLFEALKWEADYGSGSFDGGDQGLLNRFFRSWAGFHQDEPDDLPLDGTVDSRPPKPHCPWELKRTARLPFTFNVTPSAIYSYLPAVKEFQSNMSIIHFAGHDKPWTQARFTDGTVWNRNMSSEIANLHNMWWKIRDNLTETWKQEDQEQNKSAEKARPTSIVNRHEENKQQPDENQSFHSPHHNIIAVRPAVKITVTMMDQCNKFTSVTLIIRSNIPVQLGMQPNPQIIIFNRIRITAILVLDINRIQIMAIIILNGVKTTQIILLHSLCTTIRAMDKIGTLEITFNSLSKAAINFTTTTTDPMQVMIRTIISSKSQANTTNICTKVAIITTNIKTNTNSGISIRTITIIKNLIMSATIMFPYYTEQTPIQVLHTYDNWFQNGPVDSSCDREQHRGLQHLAVKATVAEPELKQDLGLAIDFNFGHEDVDTQWMHSNQVDLDDDQESEDYLQITALDQKHYDASFDFNSLRYEWPSEALPSSLSRKSSRLSLSSMRQPTEVFYVVVPKDADMFDAVLGEGSRGCSRELARVDRSGVPTILRQRFEKAGQSVELVATNVRLHIMNKSTFCNILAVSSYNNSHTNAQNSPASQSVAFDSDFASPIEFSPTKTRDSTPTPRLSTIPAKFTREPLEIASPSPVDFQSVRYLGGAASHALMNSDSNLDNGWSEHRTAIQMLTTELRSRNQTIQSLEQQVSHLAKELQQLKLVERSAVEPTTGCLETAMPVVVVAESAEQVQSDAPSQREESELCTADYLELHKCEHVVSAEIDAAARSIGSILAADVESQALEQQLRQDTESVYAVPEVLHDRRSSSLTVFDDETLADDISLSIDVVTPPPSVSRTTGAGKKDGPGPGLLRVKTSVSRLVDSSASSSACESDLDIHTAVDSGTHAAGSSVEQTSSDAPGRIVEKDVAVVDVARTKPVSKGKKALRAKNSFIIPTREQLRGWGVDDE</sequence>
<dbReference type="InterPro" id="IPR050587">
    <property type="entry name" value="GNT1/Glycosyltrans_8"/>
</dbReference>
<dbReference type="Gene3D" id="3.90.550.10">
    <property type="entry name" value="Spore Coat Polysaccharide Biosynthesis Protein SpsA, Chain A"/>
    <property type="match status" value="1"/>
</dbReference>
<feature type="coiled-coil region" evidence="1">
    <location>
        <begin position="823"/>
        <end position="857"/>
    </location>
</feature>
<dbReference type="InterPro" id="IPR002495">
    <property type="entry name" value="Glyco_trans_8"/>
</dbReference>
<dbReference type="SUPFAM" id="SSF53448">
    <property type="entry name" value="Nucleotide-diphospho-sugar transferases"/>
    <property type="match status" value="1"/>
</dbReference>
<dbReference type="InterPro" id="IPR029044">
    <property type="entry name" value="Nucleotide-diphossugar_trans"/>
</dbReference>
<keyword evidence="1" id="KW-0175">Coiled coil</keyword>
<name>A0A507DHS5_9FUNG</name>
<evidence type="ECO:0000313" key="3">
    <source>
        <dbReference type="EMBL" id="TPX50865.1"/>
    </source>
</evidence>
<feature type="compositionally biased region" description="Basic and acidic residues" evidence="2">
    <location>
        <begin position="294"/>
        <end position="323"/>
    </location>
</feature>